<proteinExistence type="predicted"/>
<protein>
    <submittedName>
        <fullName evidence="2">Predicted protein</fullName>
    </submittedName>
</protein>
<dbReference type="GeneID" id="9680571"/>
<gene>
    <name evidence="2" type="ORF">MICPUCDRAFT_50070</name>
</gene>
<feature type="region of interest" description="Disordered" evidence="1">
    <location>
        <begin position="1"/>
        <end position="36"/>
    </location>
</feature>
<dbReference type="Proteomes" id="UP000001876">
    <property type="component" value="Unassembled WGS sequence"/>
</dbReference>
<name>C1MH69_MICPC</name>
<evidence type="ECO:0000313" key="2">
    <source>
        <dbReference type="EMBL" id="EEH60694.1"/>
    </source>
</evidence>
<feature type="compositionally biased region" description="Low complexity" evidence="1">
    <location>
        <begin position="26"/>
        <end position="36"/>
    </location>
</feature>
<dbReference type="EMBL" id="GG663735">
    <property type="protein sequence ID" value="EEH60694.1"/>
    <property type="molecule type" value="Genomic_DNA"/>
</dbReference>
<feature type="compositionally biased region" description="Basic residues" evidence="1">
    <location>
        <begin position="13"/>
        <end position="25"/>
    </location>
</feature>
<keyword evidence="3" id="KW-1185">Reference proteome</keyword>
<dbReference type="AlphaFoldDB" id="C1MH69"/>
<dbReference type="RefSeq" id="XP_003055442.1">
    <property type="nucleotide sequence ID" value="XM_003055396.1"/>
</dbReference>
<accession>C1MH69</accession>
<evidence type="ECO:0000256" key="1">
    <source>
        <dbReference type="SAM" id="MobiDB-lite"/>
    </source>
</evidence>
<reference evidence="2 3" key="1">
    <citation type="journal article" date="2009" name="Science">
        <title>Green evolution and dynamic adaptations revealed by genomes of the marine picoeukaryotes Micromonas.</title>
        <authorList>
            <person name="Worden A.Z."/>
            <person name="Lee J.H."/>
            <person name="Mock T."/>
            <person name="Rouze P."/>
            <person name="Simmons M.P."/>
            <person name="Aerts A.L."/>
            <person name="Allen A.E."/>
            <person name="Cuvelier M.L."/>
            <person name="Derelle E."/>
            <person name="Everett M.V."/>
            <person name="Foulon E."/>
            <person name="Grimwood J."/>
            <person name="Gundlach H."/>
            <person name="Henrissat B."/>
            <person name="Napoli C."/>
            <person name="McDonald S.M."/>
            <person name="Parker M.S."/>
            <person name="Rombauts S."/>
            <person name="Salamov A."/>
            <person name="Von Dassow P."/>
            <person name="Badger J.H."/>
            <person name="Coutinho P.M."/>
            <person name="Demir E."/>
            <person name="Dubchak I."/>
            <person name="Gentemann C."/>
            <person name="Eikrem W."/>
            <person name="Gready J.E."/>
            <person name="John U."/>
            <person name="Lanier W."/>
            <person name="Lindquist E.A."/>
            <person name="Lucas S."/>
            <person name="Mayer K.F."/>
            <person name="Moreau H."/>
            <person name="Not F."/>
            <person name="Otillar R."/>
            <person name="Panaud O."/>
            <person name="Pangilinan J."/>
            <person name="Paulsen I."/>
            <person name="Piegu B."/>
            <person name="Poliakov A."/>
            <person name="Robbens S."/>
            <person name="Schmutz J."/>
            <person name="Toulza E."/>
            <person name="Wyss T."/>
            <person name="Zelensky A."/>
            <person name="Zhou K."/>
            <person name="Armbrust E.V."/>
            <person name="Bhattacharya D."/>
            <person name="Goodenough U.W."/>
            <person name="Van de Peer Y."/>
            <person name="Grigoriev I.V."/>
        </authorList>
    </citation>
    <scope>NUCLEOTIDE SEQUENCE [LARGE SCALE GENOMIC DNA]</scope>
    <source>
        <strain evidence="2 3">CCMP1545</strain>
    </source>
</reference>
<dbReference type="OrthoDB" id="497638at2759"/>
<sequence length="206" mass="21323">MTTLAARASLRGARPRASRSLRRASSRSSRPGARGARLAARASSAGGFARYGVREEQPDGSFLETYGISIDGNVGRETLRFAPGSVAVSLTIARPLGIVFEQVEGKGVVAVELVEGSNAAAAGARAGDVLRLTTAVAKGKSTVKVGKWQVEPSVDMRSRGANRAAYFACDGRSFDAVMDAVVSNGEEVDGVASPTVSLLLERPASA</sequence>
<dbReference type="KEGG" id="mpp:MICPUCDRAFT_50070"/>
<feature type="compositionally biased region" description="Low complexity" evidence="1">
    <location>
        <begin position="1"/>
        <end position="12"/>
    </location>
</feature>
<evidence type="ECO:0000313" key="3">
    <source>
        <dbReference type="Proteomes" id="UP000001876"/>
    </source>
</evidence>
<organism evidence="3">
    <name type="scientific">Micromonas pusilla (strain CCMP1545)</name>
    <name type="common">Picoplanktonic green alga</name>
    <dbReference type="NCBI Taxonomy" id="564608"/>
    <lineage>
        <taxon>Eukaryota</taxon>
        <taxon>Viridiplantae</taxon>
        <taxon>Chlorophyta</taxon>
        <taxon>Mamiellophyceae</taxon>
        <taxon>Mamiellales</taxon>
        <taxon>Mamiellaceae</taxon>
        <taxon>Micromonas</taxon>
    </lineage>
</organism>